<organism evidence="11 12">
    <name type="scientific">Emiliania huxleyi (strain CCMP1516)</name>
    <dbReference type="NCBI Taxonomy" id="280463"/>
    <lineage>
        <taxon>Eukaryota</taxon>
        <taxon>Haptista</taxon>
        <taxon>Haptophyta</taxon>
        <taxon>Prymnesiophyceae</taxon>
        <taxon>Isochrysidales</taxon>
        <taxon>Noelaerhabdaceae</taxon>
        <taxon>Emiliania</taxon>
    </lineage>
</organism>
<dbReference type="Pfam" id="PF00153">
    <property type="entry name" value="Mito_carr"/>
    <property type="match status" value="1"/>
</dbReference>
<evidence type="ECO:0000256" key="6">
    <source>
        <dbReference type="ARBA" id="ARBA00022989"/>
    </source>
</evidence>
<evidence type="ECO:0000256" key="10">
    <source>
        <dbReference type="RuleBase" id="RU000488"/>
    </source>
</evidence>
<keyword evidence="8 9" id="KW-0472">Membrane</keyword>
<dbReference type="GeneID" id="17276613"/>
<dbReference type="OMA" id="APICAVQ"/>
<dbReference type="AlphaFoldDB" id="A0A0D3K6F4"/>
<evidence type="ECO:0000256" key="5">
    <source>
        <dbReference type="ARBA" id="ARBA00022737"/>
    </source>
</evidence>
<dbReference type="PANTHER" id="PTHR45788:SF4">
    <property type="entry name" value="TRICARBOXYLATE TRANSPORT PROTEIN, MITOCHONDRIAL"/>
    <property type="match status" value="1"/>
</dbReference>
<evidence type="ECO:0000256" key="7">
    <source>
        <dbReference type="ARBA" id="ARBA00023128"/>
    </source>
</evidence>
<dbReference type="GO" id="GO:0006843">
    <property type="term" value="P:mitochondrial citrate transmembrane transport"/>
    <property type="evidence" value="ECO:0007669"/>
    <property type="project" value="TreeGrafter"/>
</dbReference>
<evidence type="ECO:0000313" key="11">
    <source>
        <dbReference type="EnsemblProtists" id="EOD31339"/>
    </source>
</evidence>
<dbReference type="RefSeq" id="XP_005793470.1">
    <property type="nucleotide sequence ID" value="XM_005793413.1"/>
</dbReference>
<dbReference type="PROSITE" id="PS50920">
    <property type="entry name" value="SOLCAR"/>
    <property type="match status" value="1"/>
</dbReference>
<dbReference type="PANTHER" id="PTHR45788">
    <property type="entry name" value="SUCCINATE/FUMARATE MITOCHONDRIAL TRANSPORTER-RELATED"/>
    <property type="match status" value="1"/>
</dbReference>
<keyword evidence="5" id="KW-0677">Repeat</keyword>
<dbReference type="InterPro" id="IPR023395">
    <property type="entry name" value="MCP_dom_sf"/>
</dbReference>
<keyword evidence="4 9" id="KW-0812">Transmembrane</keyword>
<keyword evidence="7" id="KW-0496">Mitochondrion</keyword>
<sequence length="254" mass="27232">MSEGENAMFGALCGCIETTLLQSTNYWKNAAQQGLPFTLNPSVLYRGYVANLFNNGAATSSQFFFGGIIKKSMTGGADRPLTGSETITAAVGAGVLSGPVCSPIELVMIQQQRKGGSLFGTAAELARGGHLTRLFCGGYMGVTPVMRGWLRENYPDSIGSTEDRARLAATLISTPVCSFASHPPDTLKTCLQGDVERTKFGGYSQTASTLVGESGYPALWRGLPWRCLRQICAVFIFDKLSAELAPRIFPHAFH</sequence>
<evidence type="ECO:0000256" key="8">
    <source>
        <dbReference type="ARBA" id="ARBA00023136"/>
    </source>
</evidence>
<evidence type="ECO:0000256" key="1">
    <source>
        <dbReference type="ARBA" id="ARBA00004225"/>
    </source>
</evidence>
<dbReference type="GeneID" id="17286311"/>
<dbReference type="Proteomes" id="UP000013827">
    <property type="component" value="Unassembled WGS sequence"/>
</dbReference>
<dbReference type="RefSeq" id="XP_005783768.1">
    <property type="nucleotide sequence ID" value="XM_005783711.1"/>
</dbReference>
<dbReference type="InterPro" id="IPR018108">
    <property type="entry name" value="MCP_transmembrane"/>
</dbReference>
<dbReference type="KEGG" id="ehx:EMIHUDRAFT_222103"/>
<keyword evidence="6" id="KW-1133">Transmembrane helix</keyword>
<feature type="repeat" description="Solcar" evidence="9">
    <location>
        <begin position="161"/>
        <end position="247"/>
    </location>
</feature>
<comment type="similarity">
    <text evidence="2 10">Belongs to the mitochondrial carrier (TC 2.A.29) family.</text>
</comment>
<dbReference type="KEGG" id="ehx:EMIHUDRAFT_232139"/>
<name>A0A0D3K6F4_EMIH1</name>
<dbReference type="EnsemblProtists" id="EOD41041">
    <property type="protein sequence ID" value="EOD41041"/>
    <property type="gene ID" value="EMIHUDRAFT_222103"/>
</dbReference>
<dbReference type="Gene3D" id="1.50.40.10">
    <property type="entry name" value="Mitochondrial carrier domain"/>
    <property type="match status" value="1"/>
</dbReference>
<evidence type="ECO:0000256" key="2">
    <source>
        <dbReference type="ARBA" id="ARBA00006375"/>
    </source>
</evidence>
<evidence type="ECO:0008006" key="13">
    <source>
        <dbReference type="Google" id="ProtNLM"/>
    </source>
</evidence>
<dbReference type="HOGENOM" id="CLU_061075_0_0_1"/>
<dbReference type="GO" id="GO:0031966">
    <property type="term" value="C:mitochondrial membrane"/>
    <property type="evidence" value="ECO:0007669"/>
    <property type="project" value="UniProtKB-SubCell"/>
</dbReference>
<dbReference type="EnsemblProtists" id="EOD31339">
    <property type="protein sequence ID" value="EOD31339"/>
    <property type="gene ID" value="EMIHUDRAFT_232139"/>
</dbReference>
<dbReference type="PaxDb" id="2903-EOD31339"/>
<evidence type="ECO:0000256" key="4">
    <source>
        <dbReference type="ARBA" id="ARBA00022692"/>
    </source>
</evidence>
<dbReference type="eggNOG" id="ENOG502S8RJ">
    <property type="taxonomic scope" value="Eukaryota"/>
</dbReference>
<evidence type="ECO:0000256" key="3">
    <source>
        <dbReference type="ARBA" id="ARBA00022448"/>
    </source>
</evidence>
<dbReference type="GO" id="GO:0071913">
    <property type="term" value="F:citrate secondary active transmembrane transporter activity"/>
    <property type="evidence" value="ECO:0007669"/>
    <property type="project" value="TreeGrafter"/>
</dbReference>
<keyword evidence="3 10" id="KW-0813">Transport</keyword>
<evidence type="ECO:0000256" key="9">
    <source>
        <dbReference type="PROSITE-ProRule" id="PRU00282"/>
    </source>
</evidence>
<comment type="subcellular location">
    <subcellularLocation>
        <location evidence="1">Mitochondrion membrane</location>
        <topology evidence="1">Multi-pass membrane protein</topology>
    </subcellularLocation>
</comment>
<dbReference type="SUPFAM" id="SSF103506">
    <property type="entry name" value="Mitochondrial carrier"/>
    <property type="match status" value="1"/>
</dbReference>
<dbReference type="InterPro" id="IPR049563">
    <property type="entry name" value="TXTP-like"/>
</dbReference>
<reference evidence="12" key="1">
    <citation type="journal article" date="2013" name="Nature">
        <title>Pan genome of the phytoplankton Emiliania underpins its global distribution.</title>
        <authorList>
            <person name="Read B.A."/>
            <person name="Kegel J."/>
            <person name="Klute M.J."/>
            <person name="Kuo A."/>
            <person name="Lefebvre S.C."/>
            <person name="Maumus F."/>
            <person name="Mayer C."/>
            <person name="Miller J."/>
            <person name="Monier A."/>
            <person name="Salamov A."/>
            <person name="Young J."/>
            <person name="Aguilar M."/>
            <person name="Claverie J.M."/>
            <person name="Frickenhaus S."/>
            <person name="Gonzalez K."/>
            <person name="Herman E.K."/>
            <person name="Lin Y.C."/>
            <person name="Napier J."/>
            <person name="Ogata H."/>
            <person name="Sarno A.F."/>
            <person name="Shmutz J."/>
            <person name="Schroeder D."/>
            <person name="de Vargas C."/>
            <person name="Verret F."/>
            <person name="von Dassow P."/>
            <person name="Valentin K."/>
            <person name="Van de Peer Y."/>
            <person name="Wheeler G."/>
            <person name="Dacks J.B."/>
            <person name="Delwiche C.F."/>
            <person name="Dyhrman S.T."/>
            <person name="Glockner G."/>
            <person name="John U."/>
            <person name="Richards T."/>
            <person name="Worden A.Z."/>
            <person name="Zhang X."/>
            <person name="Grigoriev I.V."/>
            <person name="Allen A.E."/>
            <person name="Bidle K."/>
            <person name="Borodovsky M."/>
            <person name="Bowler C."/>
            <person name="Brownlee C."/>
            <person name="Cock J.M."/>
            <person name="Elias M."/>
            <person name="Gladyshev V.N."/>
            <person name="Groth M."/>
            <person name="Guda C."/>
            <person name="Hadaegh A."/>
            <person name="Iglesias-Rodriguez M.D."/>
            <person name="Jenkins J."/>
            <person name="Jones B.M."/>
            <person name="Lawson T."/>
            <person name="Leese F."/>
            <person name="Lindquist E."/>
            <person name="Lobanov A."/>
            <person name="Lomsadze A."/>
            <person name="Malik S.B."/>
            <person name="Marsh M.E."/>
            <person name="Mackinder L."/>
            <person name="Mock T."/>
            <person name="Mueller-Roeber B."/>
            <person name="Pagarete A."/>
            <person name="Parker M."/>
            <person name="Probert I."/>
            <person name="Quesneville H."/>
            <person name="Raines C."/>
            <person name="Rensing S.A."/>
            <person name="Riano-Pachon D.M."/>
            <person name="Richier S."/>
            <person name="Rokitta S."/>
            <person name="Shiraiwa Y."/>
            <person name="Soanes D.M."/>
            <person name="van der Giezen M."/>
            <person name="Wahlund T.M."/>
            <person name="Williams B."/>
            <person name="Wilson W."/>
            <person name="Wolfe G."/>
            <person name="Wurch L.L."/>
        </authorList>
    </citation>
    <scope>NUCLEOTIDE SEQUENCE</scope>
</reference>
<reference evidence="11" key="2">
    <citation type="submission" date="2024-10" db="UniProtKB">
        <authorList>
            <consortium name="EnsemblProtists"/>
        </authorList>
    </citation>
    <scope>IDENTIFICATION</scope>
</reference>
<proteinExistence type="inferred from homology"/>
<evidence type="ECO:0000313" key="12">
    <source>
        <dbReference type="Proteomes" id="UP000013827"/>
    </source>
</evidence>
<protein>
    <recommendedName>
        <fullName evidence="13">Mitochondrial carrier protein</fullName>
    </recommendedName>
</protein>
<accession>A0A0D3K6F4</accession>
<keyword evidence="12" id="KW-1185">Reference proteome</keyword>